<accession>A0ACC3MFW2</accession>
<evidence type="ECO:0000313" key="2">
    <source>
        <dbReference type="Proteomes" id="UP001281147"/>
    </source>
</evidence>
<evidence type="ECO:0000313" key="1">
    <source>
        <dbReference type="EMBL" id="KAK3691122.1"/>
    </source>
</evidence>
<organism evidence="1 2">
    <name type="scientific">Vermiconidia calcicola</name>
    <dbReference type="NCBI Taxonomy" id="1690605"/>
    <lineage>
        <taxon>Eukaryota</taxon>
        <taxon>Fungi</taxon>
        <taxon>Dikarya</taxon>
        <taxon>Ascomycota</taxon>
        <taxon>Pezizomycotina</taxon>
        <taxon>Dothideomycetes</taxon>
        <taxon>Dothideomycetidae</taxon>
        <taxon>Mycosphaerellales</taxon>
        <taxon>Extremaceae</taxon>
        <taxon>Vermiconidia</taxon>
    </lineage>
</organism>
<proteinExistence type="predicted"/>
<sequence>MSYTPQASTYYSPTPPAPPPKPPTSSTPATGPPLPPPPPSQYTQNEPSELDGSQGYPYQQQQQQYYERNGHSRAGSYAQQQEQTNNIPPIEAGWLPDCVRDKTTSDLQHLLTNPSLQSALLSNPTTTHPFLARTSSLLAPLLNTNLHLTTSLSNLESTLAQKRSQTQSRLLSLRALENAHRTKLAETEDALSAFSPMALYQRLNAAVTEQESLVQGLEESWMDEEGVAGEREVEGFVRRVKEGRKLGVLRRERRGRWDEGRVGGWR</sequence>
<comment type="caution">
    <text evidence="1">The sequence shown here is derived from an EMBL/GenBank/DDBJ whole genome shotgun (WGS) entry which is preliminary data.</text>
</comment>
<keyword evidence="2" id="KW-1185">Reference proteome</keyword>
<dbReference type="Proteomes" id="UP001281147">
    <property type="component" value="Unassembled WGS sequence"/>
</dbReference>
<dbReference type="EMBL" id="JAUTXU010000275">
    <property type="protein sequence ID" value="KAK3691122.1"/>
    <property type="molecule type" value="Genomic_DNA"/>
</dbReference>
<protein>
    <submittedName>
        <fullName evidence="1">Uncharacterized protein</fullName>
    </submittedName>
</protein>
<reference evidence="1" key="1">
    <citation type="submission" date="2023-07" db="EMBL/GenBank/DDBJ databases">
        <title>Black Yeasts Isolated from many extreme environments.</title>
        <authorList>
            <person name="Coleine C."/>
            <person name="Stajich J.E."/>
            <person name="Selbmann L."/>
        </authorList>
    </citation>
    <scope>NUCLEOTIDE SEQUENCE</scope>
    <source>
        <strain evidence="1">CCFEE 5714</strain>
    </source>
</reference>
<gene>
    <name evidence="1" type="ORF">LTR37_018875</name>
</gene>
<name>A0ACC3MFW2_9PEZI</name>